<organism evidence="3 4">
    <name type="scientific">Micromonospora echinospora</name>
    <name type="common">Micromonospora purpurea</name>
    <dbReference type="NCBI Taxonomy" id="1877"/>
    <lineage>
        <taxon>Bacteria</taxon>
        <taxon>Bacillati</taxon>
        <taxon>Actinomycetota</taxon>
        <taxon>Actinomycetes</taxon>
        <taxon>Micromonosporales</taxon>
        <taxon>Micromonosporaceae</taxon>
        <taxon>Micromonospora</taxon>
    </lineage>
</organism>
<keyword evidence="2" id="KW-0472">Membrane</keyword>
<keyword evidence="2" id="KW-1133">Transmembrane helix</keyword>
<evidence type="ECO:0000313" key="4">
    <source>
        <dbReference type="Proteomes" id="UP000618986"/>
    </source>
</evidence>
<feature type="region of interest" description="Disordered" evidence="1">
    <location>
        <begin position="237"/>
        <end position="257"/>
    </location>
</feature>
<protein>
    <recommendedName>
        <fullName evidence="5">MYXO-CTERM domain-containing protein</fullName>
    </recommendedName>
</protein>
<accession>A0ABR6M681</accession>
<sequence>MDGWSATPPEQKEKLKKAFFWVVTVIVVAICLIGNFGTDSDTSVPAPTADERSGTVPILKAATDSQGICYGWRLSTRWDDVSVGSNHGDGVPVPGAPGCTRWIEVTTMVRYSSMTSENDEDSVVVSIEGSDDIRYADRTAIETGLGRFGLDPDAFLDDPGWAVTRAATILPLLAAERGLAGPAAAPTAGPSTVAAPLPDAGNDFWRDRWLYILSSVGLFLLAALFIAVGVRQRRSHRGRVPAQRAGAGAAGRTWTGQ</sequence>
<dbReference type="RefSeq" id="WP_184680835.1">
    <property type="nucleotide sequence ID" value="NZ_JACHJC010000001.1"/>
</dbReference>
<feature type="transmembrane region" description="Helical" evidence="2">
    <location>
        <begin position="209"/>
        <end position="230"/>
    </location>
</feature>
<gene>
    <name evidence="3" type="ORF">FHU28_000715</name>
</gene>
<evidence type="ECO:0000256" key="2">
    <source>
        <dbReference type="SAM" id="Phobius"/>
    </source>
</evidence>
<reference evidence="3 4" key="1">
    <citation type="submission" date="2020-08" db="EMBL/GenBank/DDBJ databases">
        <title>Sequencing the genomes of 1000 actinobacteria strains.</title>
        <authorList>
            <person name="Klenk H.-P."/>
        </authorList>
    </citation>
    <scope>NUCLEOTIDE SEQUENCE [LARGE SCALE GENOMIC DNA]</scope>
    <source>
        <strain evidence="3 4">DSM 43036</strain>
    </source>
</reference>
<feature type="transmembrane region" description="Helical" evidence="2">
    <location>
        <begin position="18"/>
        <end position="37"/>
    </location>
</feature>
<evidence type="ECO:0008006" key="5">
    <source>
        <dbReference type="Google" id="ProtNLM"/>
    </source>
</evidence>
<proteinExistence type="predicted"/>
<dbReference type="GeneID" id="300291310"/>
<evidence type="ECO:0000313" key="3">
    <source>
        <dbReference type="EMBL" id="MBB5110876.1"/>
    </source>
</evidence>
<dbReference type="Proteomes" id="UP000618986">
    <property type="component" value="Unassembled WGS sequence"/>
</dbReference>
<feature type="compositionally biased region" description="Low complexity" evidence="1">
    <location>
        <begin position="240"/>
        <end position="257"/>
    </location>
</feature>
<comment type="caution">
    <text evidence="3">The sequence shown here is derived from an EMBL/GenBank/DDBJ whole genome shotgun (WGS) entry which is preliminary data.</text>
</comment>
<name>A0ABR6M681_MICEC</name>
<evidence type="ECO:0000256" key="1">
    <source>
        <dbReference type="SAM" id="MobiDB-lite"/>
    </source>
</evidence>
<keyword evidence="4" id="KW-1185">Reference proteome</keyword>
<keyword evidence="2" id="KW-0812">Transmembrane</keyword>
<dbReference type="EMBL" id="JACHJC010000001">
    <property type="protein sequence ID" value="MBB5110876.1"/>
    <property type="molecule type" value="Genomic_DNA"/>
</dbReference>